<name>A0A0R2B4H6_9LACO</name>
<organism evidence="10 11">
    <name type="scientific">Ligilactobacillus murinus DSM 20452 = NBRC 14221</name>
    <dbReference type="NCBI Taxonomy" id="1423772"/>
    <lineage>
        <taxon>Bacteria</taxon>
        <taxon>Bacillati</taxon>
        <taxon>Bacillota</taxon>
        <taxon>Bacilli</taxon>
        <taxon>Lactobacillales</taxon>
        <taxon>Lactobacillaceae</taxon>
        <taxon>Ligilactobacillus</taxon>
    </lineage>
</organism>
<comment type="similarity">
    <text evidence="3">Belongs to the phosphate acetyltransferase and butyryltransferase family.</text>
</comment>
<evidence type="ECO:0000256" key="4">
    <source>
        <dbReference type="ARBA" id="ARBA00012707"/>
    </source>
</evidence>
<feature type="domain" description="Phosphate acetyl/butaryl transferase" evidence="9">
    <location>
        <begin position="3"/>
        <end position="318"/>
    </location>
</feature>
<keyword evidence="7" id="KW-0012">Acyltransferase</keyword>
<evidence type="ECO:0000256" key="5">
    <source>
        <dbReference type="ARBA" id="ARBA00021528"/>
    </source>
</evidence>
<proteinExistence type="inferred from homology"/>
<dbReference type="InterPro" id="IPR042112">
    <property type="entry name" value="P_AcTrfase_dom2"/>
</dbReference>
<dbReference type="AlphaFoldDB" id="A0A0R2B4H6"/>
<dbReference type="PATRIC" id="fig|1423772.3.peg.519"/>
<evidence type="ECO:0000256" key="7">
    <source>
        <dbReference type="ARBA" id="ARBA00023315"/>
    </source>
</evidence>
<dbReference type="SUPFAM" id="SSF53659">
    <property type="entry name" value="Isocitrate/Isopropylmalate dehydrogenase-like"/>
    <property type="match status" value="1"/>
</dbReference>
<evidence type="ECO:0000256" key="3">
    <source>
        <dbReference type="ARBA" id="ARBA00005656"/>
    </source>
</evidence>
<evidence type="ECO:0000256" key="2">
    <source>
        <dbReference type="ARBA" id="ARBA00004989"/>
    </source>
</evidence>
<reference evidence="10 11" key="1">
    <citation type="journal article" date="2015" name="Genome Announc.">
        <title>Expanding the biotechnology potential of lactobacilli through comparative genomics of 213 strains and associated genera.</title>
        <authorList>
            <person name="Sun Z."/>
            <person name="Harris H.M."/>
            <person name="McCann A."/>
            <person name="Guo C."/>
            <person name="Argimon S."/>
            <person name="Zhang W."/>
            <person name="Yang X."/>
            <person name="Jeffery I.B."/>
            <person name="Cooney J.C."/>
            <person name="Kagawa T.F."/>
            <person name="Liu W."/>
            <person name="Song Y."/>
            <person name="Salvetti E."/>
            <person name="Wrobel A."/>
            <person name="Rasinkangas P."/>
            <person name="Parkhill J."/>
            <person name="Rea M.C."/>
            <person name="O'Sullivan O."/>
            <person name="Ritari J."/>
            <person name="Douillard F.P."/>
            <person name="Paul Ross R."/>
            <person name="Yang R."/>
            <person name="Briner A.E."/>
            <person name="Felis G.E."/>
            <person name="de Vos W.M."/>
            <person name="Barrangou R."/>
            <person name="Klaenhammer T.R."/>
            <person name="Caufield P.W."/>
            <person name="Cui Y."/>
            <person name="Zhang H."/>
            <person name="O'Toole P.W."/>
        </authorList>
    </citation>
    <scope>NUCLEOTIDE SEQUENCE [LARGE SCALE GENOMIC DNA]</scope>
    <source>
        <strain evidence="10 11">DSM 20452</strain>
    </source>
</reference>
<dbReference type="RefSeq" id="WP_056959226.1">
    <property type="nucleotide sequence ID" value="NZ_AYYN01000106.1"/>
</dbReference>
<gene>
    <name evidence="10" type="ORF">FC48_GL000475</name>
</gene>
<dbReference type="InterPro" id="IPR004614">
    <property type="entry name" value="P_AcTrfase"/>
</dbReference>
<evidence type="ECO:0000256" key="8">
    <source>
        <dbReference type="ARBA" id="ARBA00031108"/>
    </source>
</evidence>
<evidence type="ECO:0000313" key="11">
    <source>
        <dbReference type="Proteomes" id="UP000051612"/>
    </source>
</evidence>
<dbReference type="InterPro" id="IPR012147">
    <property type="entry name" value="P_Ac_Bu_trans"/>
</dbReference>
<protein>
    <recommendedName>
        <fullName evidence="5">Phosphate acetyltransferase</fullName>
        <ecNumber evidence="4">2.3.1.8</ecNumber>
    </recommendedName>
    <alternativeName>
        <fullName evidence="8">Phosphotransacetylase</fullName>
    </alternativeName>
</protein>
<dbReference type="InterPro" id="IPR002505">
    <property type="entry name" value="PTA_PTB"/>
</dbReference>
<dbReference type="InterPro" id="IPR042113">
    <property type="entry name" value="P_AcTrfase_dom1"/>
</dbReference>
<dbReference type="Gene3D" id="3.40.50.10750">
    <property type="entry name" value="Isocitrate/Isopropylmalate dehydrogenase-like"/>
    <property type="match status" value="1"/>
</dbReference>
<comment type="catalytic activity">
    <reaction evidence="1">
        <text>acetyl-CoA + phosphate = acetyl phosphate + CoA</text>
        <dbReference type="Rhea" id="RHEA:19521"/>
        <dbReference type="ChEBI" id="CHEBI:22191"/>
        <dbReference type="ChEBI" id="CHEBI:43474"/>
        <dbReference type="ChEBI" id="CHEBI:57287"/>
        <dbReference type="ChEBI" id="CHEBI:57288"/>
        <dbReference type="EC" id="2.3.1.8"/>
    </reaction>
</comment>
<dbReference type="Proteomes" id="UP000051612">
    <property type="component" value="Unassembled WGS sequence"/>
</dbReference>
<dbReference type="EC" id="2.3.1.8" evidence="4"/>
<dbReference type="PANTHER" id="PTHR43356:SF3">
    <property type="entry name" value="PHOSPHATE ACETYLTRANSFERASE"/>
    <property type="match status" value="1"/>
</dbReference>
<accession>A0A0R2B4H6</accession>
<dbReference type="NCBIfam" id="NF007233">
    <property type="entry name" value="PRK09653.1"/>
    <property type="match status" value="1"/>
</dbReference>
<dbReference type="GO" id="GO:0008959">
    <property type="term" value="F:phosphate acetyltransferase activity"/>
    <property type="evidence" value="ECO:0007669"/>
    <property type="project" value="UniProtKB-EC"/>
</dbReference>
<comment type="pathway">
    <text evidence="2">Metabolic intermediate biosynthesis; acetyl-CoA biosynthesis; acetyl-CoA from acetate: step 2/2.</text>
</comment>
<evidence type="ECO:0000256" key="1">
    <source>
        <dbReference type="ARBA" id="ARBA00000705"/>
    </source>
</evidence>
<comment type="caution">
    <text evidence="10">The sequence shown here is derived from an EMBL/GenBank/DDBJ whole genome shotgun (WGS) entry which is preliminary data.</text>
</comment>
<dbReference type="Pfam" id="PF01515">
    <property type="entry name" value="PTA_PTB"/>
    <property type="match status" value="1"/>
</dbReference>
<dbReference type="NCBIfam" id="TIGR00651">
    <property type="entry name" value="pta"/>
    <property type="match status" value="1"/>
</dbReference>
<evidence type="ECO:0000259" key="9">
    <source>
        <dbReference type="Pfam" id="PF01515"/>
    </source>
</evidence>
<sequence>MEILETLKQKVSKQPLTLVFPEGDDSRVVNAAVRLAKEELLTPIVLGSKEQVQAHSREPLPQNLQVLDPETYPKEEFDKLVAAFVERRKGKNTPEQAAEMLKDVNYFGTMLVYLSQADGMVSGAIHSTGATVRPALQIIKTKPNVRRTSGAFLMLRGDEKYIFSDCAINIDPDAQDLAEIALESAKTARLFDIEPRIALMSFSTKGSAKSPLVEKVVEATKIAQKLAPEEAIDGELQFDAAFVPGVAAKKAPESPVAGKANVFVFPELQSGNIGYKIAQRLGGFEAVGPILQGLNRPVSDLSRGCDEEEVYKVSLITAAQAADGK</sequence>
<keyword evidence="6 10" id="KW-0808">Transferase</keyword>
<dbReference type="PANTHER" id="PTHR43356">
    <property type="entry name" value="PHOSPHATE ACETYLTRANSFERASE"/>
    <property type="match status" value="1"/>
</dbReference>
<evidence type="ECO:0000256" key="6">
    <source>
        <dbReference type="ARBA" id="ARBA00022679"/>
    </source>
</evidence>
<evidence type="ECO:0000313" key="10">
    <source>
        <dbReference type="EMBL" id="KRM74223.1"/>
    </source>
</evidence>
<dbReference type="EMBL" id="AYYN01000106">
    <property type="protein sequence ID" value="KRM74223.1"/>
    <property type="molecule type" value="Genomic_DNA"/>
</dbReference>
<dbReference type="InterPro" id="IPR050500">
    <property type="entry name" value="Phos_Acetyltrans/Butyryltrans"/>
</dbReference>
<dbReference type="Gene3D" id="3.40.50.10950">
    <property type="match status" value="1"/>
</dbReference>
<dbReference type="PIRSF" id="PIRSF000428">
    <property type="entry name" value="P_Ac_trans"/>
    <property type="match status" value="1"/>
</dbReference>